<dbReference type="SUPFAM" id="SSF48576">
    <property type="entry name" value="Terpenoid synthases"/>
    <property type="match status" value="1"/>
</dbReference>
<keyword evidence="2" id="KW-1185">Reference proteome</keyword>
<name>A0A482VL28_ASBVE</name>
<dbReference type="GO" id="GO:0004659">
    <property type="term" value="F:prenyltransferase activity"/>
    <property type="evidence" value="ECO:0007669"/>
    <property type="project" value="TreeGrafter"/>
</dbReference>
<dbReference type="STRING" id="1661398.A0A482VL28"/>
<dbReference type="PANTHER" id="PTHR12001">
    <property type="entry name" value="GERANYLGERANYL PYROPHOSPHATE SYNTHASE"/>
    <property type="match status" value="1"/>
</dbReference>
<dbReference type="GO" id="GO:1990234">
    <property type="term" value="C:transferase complex"/>
    <property type="evidence" value="ECO:0007669"/>
    <property type="project" value="TreeGrafter"/>
</dbReference>
<organism evidence="1 2">
    <name type="scientific">Asbolus verrucosus</name>
    <name type="common">Desert ironclad beetle</name>
    <dbReference type="NCBI Taxonomy" id="1661398"/>
    <lineage>
        <taxon>Eukaryota</taxon>
        <taxon>Metazoa</taxon>
        <taxon>Ecdysozoa</taxon>
        <taxon>Arthropoda</taxon>
        <taxon>Hexapoda</taxon>
        <taxon>Insecta</taxon>
        <taxon>Pterygota</taxon>
        <taxon>Neoptera</taxon>
        <taxon>Endopterygota</taxon>
        <taxon>Coleoptera</taxon>
        <taxon>Polyphaga</taxon>
        <taxon>Cucujiformia</taxon>
        <taxon>Tenebrionidae</taxon>
        <taxon>Pimeliinae</taxon>
        <taxon>Asbolus</taxon>
    </lineage>
</organism>
<gene>
    <name evidence="1" type="ORF">BDFB_009637</name>
</gene>
<proteinExistence type="predicted"/>
<protein>
    <submittedName>
        <fullName evidence="1">Uncharacterized protein</fullName>
    </submittedName>
</protein>
<dbReference type="AlphaFoldDB" id="A0A482VL28"/>
<evidence type="ECO:0000313" key="2">
    <source>
        <dbReference type="Proteomes" id="UP000292052"/>
    </source>
</evidence>
<accession>A0A482VL28</accession>
<dbReference type="GO" id="GO:0005739">
    <property type="term" value="C:mitochondrion"/>
    <property type="evidence" value="ECO:0007669"/>
    <property type="project" value="TreeGrafter"/>
</dbReference>
<dbReference type="EMBL" id="QDEB01088405">
    <property type="protein sequence ID" value="RZC33475.1"/>
    <property type="molecule type" value="Genomic_DNA"/>
</dbReference>
<dbReference type="PANTHER" id="PTHR12001:SF55">
    <property type="entry name" value="ALL TRANS-POLYPRENYL-DIPHOSPHATE SYNTHASE PDSS2"/>
    <property type="match status" value="1"/>
</dbReference>
<evidence type="ECO:0000313" key="1">
    <source>
        <dbReference type="EMBL" id="RZC33475.1"/>
    </source>
</evidence>
<dbReference type="InterPro" id="IPR008949">
    <property type="entry name" value="Isoprenoid_synthase_dom_sf"/>
</dbReference>
<dbReference type="GO" id="GO:0008299">
    <property type="term" value="P:isoprenoid biosynthetic process"/>
    <property type="evidence" value="ECO:0007669"/>
    <property type="project" value="TreeGrafter"/>
</dbReference>
<sequence length="248" mass="27444">MSLSKLNSIIVRQKCVSLASMVTLKSANAHFTTNTFLSAKLAQEKKSDWNRAVSGEMIQSSHLVHKSLVNLQPSSANASGDMMFSNKIALLSGDYLLSNSCAELANLRNENLVELISSAVPRDKQNNPLPLGPRLDIIEYKQLADKALERLVVSKALGNVRAEWTLRHVLNADIKVKQSQGELDFMCKMESKKSVSGTMSLKKQKENLLLRNELPTWGLIVLLISKVAGLNSKFSELERDRTAGCTFK</sequence>
<dbReference type="Gene3D" id="1.10.600.10">
    <property type="entry name" value="Farnesyl Diphosphate Synthase"/>
    <property type="match status" value="1"/>
</dbReference>
<dbReference type="OrthoDB" id="9983019at2759"/>
<reference evidence="1 2" key="1">
    <citation type="submission" date="2017-03" db="EMBL/GenBank/DDBJ databases">
        <title>Genome of the blue death feigning beetle - Asbolus verrucosus.</title>
        <authorList>
            <person name="Rider S.D."/>
        </authorList>
    </citation>
    <scope>NUCLEOTIDE SEQUENCE [LARGE SCALE GENOMIC DNA]</scope>
    <source>
        <strain evidence="1">Butters</strain>
        <tissue evidence="1">Head and leg muscle</tissue>
    </source>
</reference>
<comment type="caution">
    <text evidence="1">The sequence shown here is derived from an EMBL/GenBank/DDBJ whole genome shotgun (WGS) entry which is preliminary data.</text>
</comment>
<dbReference type="Proteomes" id="UP000292052">
    <property type="component" value="Unassembled WGS sequence"/>
</dbReference>
<dbReference type="GO" id="GO:0006744">
    <property type="term" value="P:ubiquinone biosynthetic process"/>
    <property type="evidence" value="ECO:0007669"/>
    <property type="project" value="TreeGrafter"/>
</dbReference>